<dbReference type="InterPro" id="IPR000531">
    <property type="entry name" value="Beta-barrel_TonB"/>
</dbReference>
<evidence type="ECO:0000256" key="3">
    <source>
        <dbReference type="ARBA" id="ARBA00022452"/>
    </source>
</evidence>
<evidence type="ECO:0000256" key="13">
    <source>
        <dbReference type="RuleBase" id="RU003357"/>
    </source>
</evidence>
<dbReference type="InterPro" id="IPR036942">
    <property type="entry name" value="Beta-barrel_TonB_sf"/>
</dbReference>
<keyword evidence="2 12" id="KW-0813">Transport</keyword>
<keyword evidence="17" id="KW-1185">Reference proteome</keyword>
<keyword evidence="4" id="KW-0410">Iron transport</keyword>
<keyword evidence="10 12" id="KW-0472">Membrane</keyword>
<proteinExistence type="inferred from homology"/>
<dbReference type="Gene3D" id="2.170.130.10">
    <property type="entry name" value="TonB-dependent receptor, plug domain"/>
    <property type="match status" value="1"/>
</dbReference>
<keyword evidence="8" id="KW-0406">Ion transport</keyword>
<dbReference type="Pfam" id="PF07715">
    <property type="entry name" value="Plug"/>
    <property type="match status" value="1"/>
</dbReference>
<keyword evidence="9 13" id="KW-0798">TonB box</keyword>
<evidence type="ECO:0000256" key="2">
    <source>
        <dbReference type="ARBA" id="ARBA00022448"/>
    </source>
</evidence>
<keyword evidence="5 12" id="KW-0812">Transmembrane</keyword>
<protein>
    <submittedName>
        <fullName evidence="16">TonB-dependent receptor</fullName>
    </submittedName>
</protein>
<dbReference type="InterPro" id="IPR012910">
    <property type="entry name" value="Plug_dom"/>
</dbReference>
<evidence type="ECO:0000256" key="4">
    <source>
        <dbReference type="ARBA" id="ARBA00022496"/>
    </source>
</evidence>
<dbReference type="InterPro" id="IPR039426">
    <property type="entry name" value="TonB-dep_rcpt-like"/>
</dbReference>
<evidence type="ECO:0000256" key="6">
    <source>
        <dbReference type="ARBA" id="ARBA00022729"/>
    </source>
</evidence>
<evidence type="ECO:0000256" key="9">
    <source>
        <dbReference type="ARBA" id="ARBA00023077"/>
    </source>
</evidence>
<evidence type="ECO:0000256" key="11">
    <source>
        <dbReference type="ARBA" id="ARBA00023237"/>
    </source>
</evidence>
<reference evidence="16" key="1">
    <citation type="submission" date="2013-04" db="EMBL/GenBank/DDBJ databases">
        <title>The genome sequencing project of 58 acetic acid bacteria.</title>
        <authorList>
            <person name="Okamoto-Kainuma A."/>
            <person name="Ishikawa M."/>
            <person name="Umino S."/>
            <person name="Koizumi Y."/>
            <person name="Shiwa Y."/>
            <person name="Yoshikawa H."/>
            <person name="Matsutani M."/>
            <person name="Matsushita K."/>
        </authorList>
    </citation>
    <scope>NUCLEOTIDE SEQUENCE</scope>
    <source>
        <strain evidence="16">DSM 15669</strain>
    </source>
</reference>
<comment type="similarity">
    <text evidence="12 13">Belongs to the TonB-dependent receptor family.</text>
</comment>
<keyword evidence="6" id="KW-0732">Signal</keyword>
<evidence type="ECO:0000256" key="5">
    <source>
        <dbReference type="ARBA" id="ARBA00022692"/>
    </source>
</evidence>
<dbReference type="Proteomes" id="UP001062901">
    <property type="component" value="Unassembled WGS sequence"/>
</dbReference>
<evidence type="ECO:0000313" key="17">
    <source>
        <dbReference type="Proteomes" id="UP001062901"/>
    </source>
</evidence>
<evidence type="ECO:0000256" key="7">
    <source>
        <dbReference type="ARBA" id="ARBA00023004"/>
    </source>
</evidence>
<accession>A0ABQ0NYB5</accession>
<feature type="domain" description="TonB-dependent receptor-like beta-barrel" evidence="14">
    <location>
        <begin position="248"/>
        <end position="679"/>
    </location>
</feature>
<evidence type="ECO:0000259" key="14">
    <source>
        <dbReference type="Pfam" id="PF00593"/>
    </source>
</evidence>
<comment type="subcellular location">
    <subcellularLocation>
        <location evidence="1 12">Cell outer membrane</location>
        <topology evidence="1 12">Multi-pass membrane protein</topology>
    </subcellularLocation>
</comment>
<dbReference type="EMBL" id="BAQD01000011">
    <property type="protein sequence ID" value="GBQ06462.1"/>
    <property type="molecule type" value="Genomic_DNA"/>
</dbReference>
<comment type="caution">
    <text evidence="16">The sequence shown here is derived from an EMBL/GenBank/DDBJ whole genome shotgun (WGS) entry which is preliminary data.</text>
</comment>
<gene>
    <name evidence="16" type="ORF">AA15669_0951</name>
</gene>
<dbReference type="Gene3D" id="2.40.170.20">
    <property type="entry name" value="TonB-dependent receptor, beta-barrel domain"/>
    <property type="match status" value="1"/>
</dbReference>
<dbReference type="Pfam" id="PF00593">
    <property type="entry name" value="TonB_dep_Rec_b-barrel"/>
    <property type="match status" value="1"/>
</dbReference>
<evidence type="ECO:0000259" key="15">
    <source>
        <dbReference type="Pfam" id="PF07715"/>
    </source>
</evidence>
<feature type="domain" description="TonB-dependent receptor plug" evidence="15">
    <location>
        <begin position="27"/>
        <end position="133"/>
    </location>
</feature>
<keyword evidence="7" id="KW-0408">Iron</keyword>
<evidence type="ECO:0000256" key="10">
    <source>
        <dbReference type="ARBA" id="ARBA00023136"/>
    </source>
</evidence>
<evidence type="ECO:0000256" key="8">
    <source>
        <dbReference type="ARBA" id="ARBA00023065"/>
    </source>
</evidence>
<name>A0ABQ0NYB5_9PROT</name>
<sequence length="731" mass="79994">MVSHSAEHITVQFSRRSRNGGGGMIRQETAPHSVQTVTKEYIATRSPTSTPLDLVQMLPSMNVTPSDTSGMKGGAIAIRGLTDADMGLMLNGAPTTNVNYLNEETDPENIENVSVTPGSSALDIPTSSAAAGVMNVTQRDPSKKRGGMVDFSYGTNNLSREFIRFDSGEIGHSGIRTFASFSHAHARSWMGAGTSDRKHIDFGLRKDWNNGSTFSIHTSWNNEVMPIDNYPTEEQFKLNKHTGIGWNHSDRYTNLGGSNNYWRASTNSWNQLFVTAPLHAVITPKISFDLTPYLSFGQGWTANGPSSSLAGTGDQAVYYSNGTQVAEGQQLTSYFQQNQNRVAGAIAKFNVDWDRHNRFTAGYWYENNISEVGFPTSTTDSSGGAVSPNRGDNQTFVKQNGQLLRNTSTVDAGYEIHGLFVQNSSHYLHNRLTVITGLKFIMTNYWYNTTAPGTAHHLGKNDTSPMPQLSIGYKIDEHNQIYVNAEGDFRQPTPSDLVASGPQLPKNQYSIKEELGYRYNNRYFMIDASFFNYNITNRLVTTYLGGGVSNTINAGNQTSRGFDFLIAGKSYHHFSPYASVEYLHSTIDTNVAYQSAGYLPTKGKQAPLAPHVMANVGLTYDDSHFFGNFGLHYAGPQSVTLVGDQRMPGYITNNLSIGYHFPAFLFAKSPTFKLNFTNLTGAKVRSGANGIQLNRHAVALTNGHAGPAAGSGALFYAVPRFTVTGTVSTSF</sequence>
<keyword evidence="3 12" id="KW-1134">Transmembrane beta strand</keyword>
<organism evidence="16 17">
    <name type="scientific">Saccharibacter floricola DSM 15669</name>
    <dbReference type="NCBI Taxonomy" id="1123227"/>
    <lineage>
        <taxon>Bacteria</taxon>
        <taxon>Pseudomonadati</taxon>
        <taxon>Pseudomonadota</taxon>
        <taxon>Alphaproteobacteria</taxon>
        <taxon>Acetobacterales</taxon>
        <taxon>Acetobacteraceae</taxon>
        <taxon>Saccharibacter</taxon>
    </lineage>
</organism>
<keyword evidence="16" id="KW-0675">Receptor</keyword>
<evidence type="ECO:0000256" key="12">
    <source>
        <dbReference type="PROSITE-ProRule" id="PRU01360"/>
    </source>
</evidence>
<evidence type="ECO:0000313" key="16">
    <source>
        <dbReference type="EMBL" id="GBQ06462.1"/>
    </source>
</evidence>
<dbReference type="SUPFAM" id="SSF56935">
    <property type="entry name" value="Porins"/>
    <property type="match status" value="1"/>
</dbReference>
<dbReference type="InterPro" id="IPR037066">
    <property type="entry name" value="Plug_dom_sf"/>
</dbReference>
<keyword evidence="11 12" id="KW-0998">Cell outer membrane</keyword>
<dbReference type="PROSITE" id="PS52016">
    <property type="entry name" value="TONB_DEPENDENT_REC_3"/>
    <property type="match status" value="1"/>
</dbReference>
<dbReference type="PANTHER" id="PTHR32552:SF89">
    <property type="entry name" value="CATECHOLATE SIDEROPHORE RECEPTOR FIU"/>
    <property type="match status" value="1"/>
</dbReference>
<evidence type="ECO:0000256" key="1">
    <source>
        <dbReference type="ARBA" id="ARBA00004571"/>
    </source>
</evidence>
<dbReference type="PANTHER" id="PTHR32552">
    <property type="entry name" value="FERRICHROME IRON RECEPTOR-RELATED"/>
    <property type="match status" value="1"/>
</dbReference>